<dbReference type="Gene3D" id="1.10.287.470">
    <property type="entry name" value="Helix hairpin bin"/>
    <property type="match status" value="1"/>
</dbReference>
<feature type="domain" description="CusB-like beta-barrel" evidence="4">
    <location>
        <begin position="251"/>
        <end position="324"/>
    </location>
</feature>
<evidence type="ECO:0000313" key="7">
    <source>
        <dbReference type="Proteomes" id="UP000238220"/>
    </source>
</evidence>
<dbReference type="AlphaFoldDB" id="A0A2S5TH65"/>
<dbReference type="Pfam" id="PF25975">
    <property type="entry name" value="CzcB_C"/>
    <property type="match status" value="1"/>
</dbReference>
<keyword evidence="7" id="KW-1185">Reference proteome</keyword>
<keyword evidence="2" id="KW-0175">Coiled coil</keyword>
<accession>A0A2S5TH65</accession>
<feature type="domain" description="CzcB-like C-terminal circularly permuted SH3-like" evidence="5">
    <location>
        <begin position="337"/>
        <end position="391"/>
    </location>
</feature>
<sequence>MTDKSALLEQLRIDHSARAPQPGPWKRWLAAGAVLLALAAAAAAILGGEKPPEVTTVTARAAGPGASASVLDASGYVVARRQATVSSKVTGKVVEVLLEEGRRVEAGQVLARIDDVNAQAQLALAQSQLAAARSQLTTVQVQLAEADRQLLRTRELAQRKLLSQQALDTAQANADGLRAQLDTAKQNIGVAERGVTVQQRALEDTVVRAPFAGVITVKNAQPGEMISPLSAGGAGTRTGIGTLVDMESLEIEVDVNENFINRVQPGQPAAARLNAYPDWEIPCTVIAVIPTADRSKATVKVRVGFQQKDPRILPEMGVRVAFRENTAEKKDQPPQGVLVPAQAVQKQGDGGVVFLVREDLTLERRAVKLGGGDDRELSVLGGLSGGERLAVGDFAQFTDGKKVKLKE</sequence>
<dbReference type="NCBIfam" id="TIGR01730">
    <property type="entry name" value="RND_mfp"/>
    <property type="match status" value="1"/>
</dbReference>
<protein>
    <submittedName>
        <fullName evidence="6">Efflux RND transporter periplasmic adaptor subunit</fullName>
    </submittedName>
</protein>
<dbReference type="Pfam" id="PF25954">
    <property type="entry name" value="Beta-barrel_RND_2"/>
    <property type="match status" value="1"/>
</dbReference>
<reference evidence="6 7" key="1">
    <citation type="submission" date="2018-02" db="EMBL/GenBank/DDBJ databases">
        <title>Genome sequencing of Solimonas sp. HR-BB.</title>
        <authorList>
            <person name="Lee Y."/>
            <person name="Jeon C.O."/>
        </authorList>
    </citation>
    <scope>NUCLEOTIDE SEQUENCE [LARGE SCALE GENOMIC DNA]</scope>
    <source>
        <strain evidence="6 7">HR-BB</strain>
    </source>
</reference>
<dbReference type="InterPro" id="IPR006143">
    <property type="entry name" value="RND_pump_MFP"/>
</dbReference>
<dbReference type="Gene3D" id="2.40.30.170">
    <property type="match status" value="1"/>
</dbReference>
<name>A0A2S5TH65_9GAMM</name>
<dbReference type="PANTHER" id="PTHR30469">
    <property type="entry name" value="MULTIDRUG RESISTANCE PROTEIN MDTA"/>
    <property type="match status" value="1"/>
</dbReference>
<dbReference type="GO" id="GO:0015562">
    <property type="term" value="F:efflux transmembrane transporter activity"/>
    <property type="evidence" value="ECO:0007669"/>
    <property type="project" value="TreeGrafter"/>
</dbReference>
<dbReference type="Proteomes" id="UP000238220">
    <property type="component" value="Unassembled WGS sequence"/>
</dbReference>
<dbReference type="InterPro" id="IPR058649">
    <property type="entry name" value="CzcB_C"/>
</dbReference>
<dbReference type="SUPFAM" id="SSF111369">
    <property type="entry name" value="HlyD-like secretion proteins"/>
    <property type="match status" value="1"/>
</dbReference>
<comment type="similarity">
    <text evidence="1">Belongs to the membrane fusion protein (MFP) (TC 8.A.1) family.</text>
</comment>
<dbReference type="InterPro" id="IPR058625">
    <property type="entry name" value="MdtA-like_BSH"/>
</dbReference>
<evidence type="ECO:0000256" key="1">
    <source>
        <dbReference type="ARBA" id="ARBA00009477"/>
    </source>
</evidence>
<dbReference type="RefSeq" id="WP_104230207.1">
    <property type="nucleotide sequence ID" value="NZ_PSNW01000004.1"/>
</dbReference>
<dbReference type="InterPro" id="IPR058792">
    <property type="entry name" value="Beta-barrel_RND_2"/>
</dbReference>
<dbReference type="EMBL" id="PSNW01000004">
    <property type="protein sequence ID" value="PPE74319.1"/>
    <property type="molecule type" value="Genomic_DNA"/>
</dbReference>
<proteinExistence type="inferred from homology"/>
<dbReference type="OrthoDB" id="9789643at2"/>
<dbReference type="GO" id="GO:1990281">
    <property type="term" value="C:efflux pump complex"/>
    <property type="evidence" value="ECO:0007669"/>
    <property type="project" value="TreeGrafter"/>
</dbReference>
<comment type="caution">
    <text evidence="6">The sequence shown here is derived from an EMBL/GenBank/DDBJ whole genome shotgun (WGS) entry which is preliminary data.</text>
</comment>
<dbReference type="Gene3D" id="2.40.420.20">
    <property type="match status" value="1"/>
</dbReference>
<feature type="coiled-coil region" evidence="2">
    <location>
        <begin position="129"/>
        <end position="187"/>
    </location>
</feature>
<dbReference type="Gene3D" id="2.40.50.100">
    <property type="match status" value="1"/>
</dbReference>
<evidence type="ECO:0000259" key="3">
    <source>
        <dbReference type="Pfam" id="PF25917"/>
    </source>
</evidence>
<dbReference type="PANTHER" id="PTHR30469:SF38">
    <property type="entry name" value="HLYD FAMILY SECRETION PROTEIN"/>
    <property type="match status" value="1"/>
</dbReference>
<evidence type="ECO:0000259" key="5">
    <source>
        <dbReference type="Pfam" id="PF25975"/>
    </source>
</evidence>
<dbReference type="Pfam" id="PF25917">
    <property type="entry name" value="BSH_RND"/>
    <property type="match status" value="1"/>
</dbReference>
<organism evidence="6 7">
    <name type="scientific">Solimonas fluminis</name>
    <dbReference type="NCBI Taxonomy" id="2086571"/>
    <lineage>
        <taxon>Bacteria</taxon>
        <taxon>Pseudomonadati</taxon>
        <taxon>Pseudomonadota</taxon>
        <taxon>Gammaproteobacteria</taxon>
        <taxon>Nevskiales</taxon>
        <taxon>Nevskiaceae</taxon>
        <taxon>Solimonas</taxon>
    </lineage>
</organism>
<feature type="domain" description="Multidrug resistance protein MdtA-like barrel-sandwich hybrid" evidence="3">
    <location>
        <begin position="81"/>
        <end position="227"/>
    </location>
</feature>
<evidence type="ECO:0000256" key="2">
    <source>
        <dbReference type="SAM" id="Coils"/>
    </source>
</evidence>
<evidence type="ECO:0000313" key="6">
    <source>
        <dbReference type="EMBL" id="PPE74319.1"/>
    </source>
</evidence>
<evidence type="ECO:0000259" key="4">
    <source>
        <dbReference type="Pfam" id="PF25954"/>
    </source>
</evidence>
<gene>
    <name evidence="6" type="ORF">C3942_09840</name>
</gene>